<reference evidence="19 20" key="1">
    <citation type="submission" date="2018-01" db="EMBL/GenBank/DDBJ databases">
        <title>Co-occurrence of chitin degradation, pigmentation and bioactivity in marine Pseudoalteromonas.</title>
        <authorList>
            <person name="Paulsen S."/>
            <person name="Gram L."/>
            <person name="Machado H."/>
        </authorList>
    </citation>
    <scope>NUCLEOTIDE SEQUENCE [LARGE SCALE GENOMIC DNA]</scope>
    <source>
        <strain evidence="19 20">S3663</strain>
    </source>
</reference>
<evidence type="ECO:0000256" key="13">
    <source>
        <dbReference type="ARBA" id="ARBA00023136"/>
    </source>
</evidence>
<evidence type="ECO:0000256" key="5">
    <source>
        <dbReference type="ARBA" id="ARBA00022553"/>
    </source>
</evidence>
<dbReference type="EC" id="2.7.13.3" evidence="3"/>
<protein>
    <recommendedName>
        <fullName evidence="3">histidine kinase</fullName>
        <ecNumber evidence="3">2.7.13.3</ecNumber>
    </recommendedName>
</protein>
<dbReference type="Gene3D" id="3.30.565.10">
    <property type="entry name" value="Histidine kinase-like ATPase, C-terminal domain"/>
    <property type="match status" value="1"/>
</dbReference>
<dbReference type="SUPFAM" id="SSF55874">
    <property type="entry name" value="ATPase domain of HSP90 chaperone/DNA topoisomerase II/histidine kinase"/>
    <property type="match status" value="1"/>
</dbReference>
<dbReference type="InterPro" id="IPR033479">
    <property type="entry name" value="dCache_1"/>
</dbReference>
<dbReference type="SMART" id="SM00387">
    <property type="entry name" value="HATPase_c"/>
    <property type="match status" value="1"/>
</dbReference>
<proteinExistence type="predicted"/>
<dbReference type="InterPro" id="IPR036890">
    <property type="entry name" value="HATPase_C_sf"/>
</dbReference>
<evidence type="ECO:0000256" key="4">
    <source>
        <dbReference type="ARBA" id="ARBA00022475"/>
    </source>
</evidence>
<dbReference type="CDD" id="cd16922">
    <property type="entry name" value="HATPase_EvgS-ArcB-TorS-like"/>
    <property type="match status" value="1"/>
</dbReference>
<dbReference type="PRINTS" id="PR00344">
    <property type="entry name" value="BCTRLSENSOR"/>
</dbReference>
<dbReference type="InterPro" id="IPR003661">
    <property type="entry name" value="HisK_dim/P_dom"/>
</dbReference>
<dbReference type="AlphaFoldDB" id="A0A5R9Q5C6"/>
<dbReference type="Gene3D" id="3.40.50.2300">
    <property type="match status" value="1"/>
</dbReference>
<dbReference type="InterPro" id="IPR011006">
    <property type="entry name" value="CheY-like_superfamily"/>
</dbReference>
<evidence type="ECO:0000256" key="12">
    <source>
        <dbReference type="ARBA" id="ARBA00023012"/>
    </source>
</evidence>
<keyword evidence="15" id="KW-0175">Coiled coil</keyword>
<dbReference type="GO" id="GO:0005524">
    <property type="term" value="F:ATP binding"/>
    <property type="evidence" value="ECO:0007669"/>
    <property type="project" value="UniProtKB-KW"/>
</dbReference>
<dbReference type="PANTHER" id="PTHR45339:SF1">
    <property type="entry name" value="HYBRID SIGNAL TRANSDUCTION HISTIDINE KINASE J"/>
    <property type="match status" value="1"/>
</dbReference>
<dbReference type="Gene3D" id="3.30.450.20">
    <property type="entry name" value="PAS domain"/>
    <property type="match status" value="1"/>
</dbReference>
<dbReference type="FunFam" id="3.30.565.10:FF:000010">
    <property type="entry name" value="Sensor histidine kinase RcsC"/>
    <property type="match status" value="1"/>
</dbReference>
<evidence type="ECO:0000256" key="2">
    <source>
        <dbReference type="ARBA" id="ARBA00004651"/>
    </source>
</evidence>
<keyword evidence="7 16" id="KW-0812">Transmembrane</keyword>
<feature type="transmembrane region" description="Helical" evidence="16">
    <location>
        <begin position="133"/>
        <end position="152"/>
    </location>
</feature>
<evidence type="ECO:0000313" key="19">
    <source>
        <dbReference type="EMBL" id="TLX48353.1"/>
    </source>
</evidence>
<dbReference type="RefSeq" id="WP_138479608.1">
    <property type="nucleotide sequence ID" value="NZ_PPSW01000007.1"/>
</dbReference>
<evidence type="ECO:0000256" key="6">
    <source>
        <dbReference type="ARBA" id="ARBA00022679"/>
    </source>
</evidence>
<dbReference type="InterPro" id="IPR036097">
    <property type="entry name" value="HisK_dim/P_sf"/>
</dbReference>
<keyword evidence="4" id="KW-1003">Cell membrane</keyword>
<feature type="transmembrane region" description="Helical" evidence="16">
    <location>
        <begin position="40"/>
        <end position="66"/>
    </location>
</feature>
<comment type="subcellular location">
    <subcellularLocation>
        <location evidence="2">Cell membrane</location>
        <topology evidence="2">Multi-pass membrane protein</topology>
    </subcellularLocation>
</comment>
<dbReference type="Pfam" id="PF00512">
    <property type="entry name" value="HisKA"/>
    <property type="match status" value="1"/>
</dbReference>
<evidence type="ECO:0000256" key="16">
    <source>
        <dbReference type="SAM" id="Phobius"/>
    </source>
</evidence>
<dbReference type="SMART" id="SM00448">
    <property type="entry name" value="REC"/>
    <property type="match status" value="1"/>
</dbReference>
<evidence type="ECO:0000256" key="7">
    <source>
        <dbReference type="ARBA" id="ARBA00022692"/>
    </source>
</evidence>
<feature type="transmembrane region" description="Helical" evidence="16">
    <location>
        <begin position="6"/>
        <end position="28"/>
    </location>
</feature>
<dbReference type="Proteomes" id="UP000309186">
    <property type="component" value="Unassembled WGS sequence"/>
</dbReference>
<dbReference type="GO" id="GO:0005886">
    <property type="term" value="C:plasma membrane"/>
    <property type="evidence" value="ECO:0007669"/>
    <property type="project" value="UniProtKB-SubCell"/>
</dbReference>
<gene>
    <name evidence="19" type="ORF">C1E24_05870</name>
</gene>
<dbReference type="PANTHER" id="PTHR45339">
    <property type="entry name" value="HYBRID SIGNAL TRANSDUCTION HISTIDINE KINASE J"/>
    <property type="match status" value="1"/>
</dbReference>
<dbReference type="PROSITE" id="PS50109">
    <property type="entry name" value="HIS_KIN"/>
    <property type="match status" value="1"/>
</dbReference>
<feature type="transmembrane region" description="Helical" evidence="16">
    <location>
        <begin position="430"/>
        <end position="448"/>
    </location>
</feature>
<dbReference type="InterPro" id="IPR005467">
    <property type="entry name" value="His_kinase_dom"/>
</dbReference>
<keyword evidence="10" id="KW-0067">ATP-binding</keyword>
<organism evidence="19 20">
    <name type="scientific">Pseudoalteromonas phenolica</name>
    <dbReference type="NCBI Taxonomy" id="161398"/>
    <lineage>
        <taxon>Bacteria</taxon>
        <taxon>Pseudomonadati</taxon>
        <taxon>Pseudomonadota</taxon>
        <taxon>Gammaproteobacteria</taxon>
        <taxon>Alteromonadales</taxon>
        <taxon>Pseudoalteromonadaceae</taxon>
        <taxon>Pseudoalteromonas</taxon>
    </lineage>
</organism>
<evidence type="ECO:0000256" key="14">
    <source>
        <dbReference type="PROSITE-ProRule" id="PRU00169"/>
    </source>
</evidence>
<dbReference type="SUPFAM" id="SSF47384">
    <property type="entry name" value="Homodimeric domain of signal transducing histidine kinase"/>
    <property type="match status" value="1"/>
</dbReference>
<feature type="coiled-coil region" evidence="15">
    <location>
        <begin position="502"/>
        <end position="551"/>
    </location>
</feature>
<evidence type="ECO:0000256" key="3">
    <source>
        <dbReference type="ARBA" id="ARBA00012438"/>
    </source>
</evidence>
<dbReference type="SMART" id="SM00388">
    <property type="entry name" value="HisKA"/>
    <property type="match status" value="1"/>
</dbReference>
<evidence type="ECO:0000313" key="20">
    <source>
        <dbReference type="Proteomes" id="UP000309186"/>
    </source>
</evidence>
<evidence type="ECO:0000256" key="15">
    <source>
        <dbReference type="SAM" id="Coils"/>
    </source>
</evidence>
<keyword evidence="8" id="KW-0547">Nucleotide-binding</keyword>
<dbReference type="Pfam" id="PF02743">
    <property type="entry name" value="dCache_1"/>
    <property type="match status" value="1"/>
</dbReference>
<comment type="caution">
    <text evidence="19">The sequence shown here is derived from an EMBL/GenBank/DDBJ whole genome shotgun (WGS) entry which is preliminary data.</text>
</comment>
<evidence type="ECO:0000256" key="8">
    <source>
        <dbReference type="ARBA" id="ARBA00022741"/>
    </source>
</evidence>
<evidence type="ECO:0000259" key="18">
    <source>
        <dbReference type="PROSITE" id="PS50110"/>
    </source>
</evidence>
<feature type="domain" description="Histidine kinase" evidence="17">
    <location>
        <begin position="561"/>
        <end position="778"/>
    </location>
</feature>
<dbReference type="PROSITE" id="PS50110">
    <property type="entry name" value="RESPONSE_REGULATORY"/>
    <property type="match status" value="1"/>
</dbReference>
<feature type="transmembrane region" description="Helical" evidence="16">
    <location>
        <begin position="72"/>
        <end position="89"/>
    </location>
</feature>
<keyword evidence="9 19" id="KW-0418">Kinase</keyword>
<comment type="catalytic activity">
    <reaction evidence="1">
        <text>ATP + protein L-histidine = ADP + protein N-phospho-L-histidine.</text>
        <dbReference type="EC" id="2.7.13.3"/>
    </reaction>
</comment>
<evidence type="ECO:0000256" key="11">
    <source>
        <dbReference type="ARBA" id="ARBA00022989"/>
    </source>
</evidence>
<dbReference type="Pfam" id="PF02518">
    <property type="entry name" value="HATPase_c"/>
    <property type="match status" value="1"/>
</dbReference>
<dbReference type="InterPro" id="IPR004358">
    <property type="entry name" value="Sig_transdc_His_kin-like_C"/>
</dbReference>
<keyword evidence="5 14" id="KW-0597">Phosphoprotein</keyword>
<dbReference type="GO" id="GO:0000155">
    <property type="term" value="F:phosphorelay sensor kinase activity"/>
    <property type="evidence" value="ECO:0007669"/>
    <property type="project" value="InterPro"/>
</dbReference>
<accession>A0A5R9Q5C6</accession>
<dbReference type="SUPFAM" id="SSF52172">
    <property type="entry name" value="CheY-like"/>
    <property type="match status" value="1"/>
</dbReference>
<sequence>MNKTISPILLAFVLGILGGAINLLPLWFLDNSEFLFGQAFVLGALVTIGFRHSLLVLTIVTAFIFYRWGHSWPTIVFLLEVIWLNQFALSKGKMMFFRGILFWLICGLPLLYFLGHFQLQLPNLVVFTAVSKYLVNAIVCLAIVDLVSLFVNKARWQEMPLYSILNRTVNLLVILIIVTTSIVLTNNHYNRVESEVKSKLLDSAENINKQIDDYLQSYLRAVRISGHSISQGVDINLTLEQLVEMHEGFRTSIYISPEAEVLNYYPQLLGDSFVGDFPTVADREYFIEAPKHPEGYISSVFKGRGFGNEPIVALSVPVYEYDSLVGVLEASLKFESFEQFIPTLLSHQGELVVLDTKHQVVYSSMENEFSTLDVLDATTYAALTNSQQDIYTDNNGTVFYQKVFESDKLGWTVVTFLDRAHVNITTINSLLTPLFLTLIIIIICRFIIGVLTKQLVAPITALSTAINRFDPTKQSENGYKKGNDFLEILTLQQQFNQLTKNLTLSFNKLDKANSENQKLNEQLTEFNIRLEQQVNEKTKKLTEAVEDAKNASKAKSQFLANMSHEIRTPLNGIIGLTELLINEREGNPDDVKQLGIIQTSAKNLLLILNDILDYSKIEAGALKLDIRAISPSKIFDDLSAIHRSYVSQKKVKFCYQLKSDLPEFLELDSLRVTQIINNLLSNAIKFTEEGEVSLLVEYRDNNLLISVKDTGIGISKQQQQLLFSEFTQADVSTTRKYGGTGLGLTICKRLAERMGGTIELESIEGVGSTFVVCIPANVSTPENNTEESTNLADLNGQDVLLVEDNLVNQIVATKMLAKFNCQVFTAANGEEALQRLADKPVSLIFMDCQMPVLDGFDCTIRIREQTSKYGEPYIIAITANAYNDDRKRCLEVGMNDFVAKPIEFELLNKAISKYISKACS</sequence>
<dbReference type="CDD" id="cd17546">
    <property type="entry name" value="REC_hyHK_CKI1_RcsC-like"/>
    <property type="match status" value="1"/>
</dbReference>
<name>A0A5R9Q5C6_9GAMM</name>
<dbReference type="EMBL" id="PPSW01000007">
    <property type="protein sequence ID" value="TLX48353.1"/>
    <property type="molecule type" value="Genomic_DNA"/>
</dbReference>
<keyword evidence="13 16" id="KW-0472">Membrane</keyword>
<feature type="domain" description="Response regulatory" evidence="18">
    <location>
        <begin position="798"/>
        <end position="915"/>
    </location>
</feature>
<keyword evidence="6" id="KW-0808">Transferase</keyword>
<dbReference type="CDD" id="cd00082">
    <property type="entry name" value="HisKA"/>
    <property type="match status" value="1"/>
</dbReference>
<dbReference type="Pfam" id="PF00072">
    <property type="entry name" value="Response_reg"/>
    <property type="match status" value="1"/>
</dbReference>
<dbReference type="OrthoDB" id="9810730at2"/>
<evidence type="ECO:0000256" key="10">
    <source>
        <dbReference type="ARBA" id="ARBA00022840"/>
    </source>
</evidence>
<dbReference type="Gene3D" id="1.10.287.130">
    <property type="match status" value="1"/>
</dbReference>
<keyword evidence="12" id="KW-0902">Two-component regulatory system</keyword>
<evidence type="ECO:0000259" key="17">
    <source>
        <dbReference type="PROSITE" id="PS50109"/>
    </source>
</evidence>
<dbReference type="FunFam" id="1.10.287.130:FF:000004">
    <property type="entry name" value="Ethylene receptor 1"/>
    <property type="match status" value="1"/>
</dbReference>
<feature type="transmembrane region" description="Helical" evidence="16">
    <location>
        <begin position="164"/>
        <end position="184"/>
    </location>
</feature>
<dbReference type="CDD" id="cd12914">
    <property type="entry name" value="PDC1_DGC_like"/>
    <property type="match status" value="1"/>
</dbReference>
<feature type="transmembrane region" description="Helical" evidence="16">
    <location>
        <begin position="101"/>
        <end position="121"/>
    </location>
</feature>
<keyword evidence="11 16" id="KW-1133">Transmembrane helix</keyword>
<feature type="modified residue" description="4-aspartylphosphate" evidence="14">
    <location>
        <position position="847"/>
    </location>
</feature>
<dbReference type="InterPro" id="IPR001789">
    <property type="entry name" value="Sig_transdc_resp-reg_receiver"/>
</dbReference>
<evidence type="ECO:0000256" key="1">
    <source>
        <dbReference type="ARBA" id="ARBA00000085"/>
    </source>
</evidence>
<dbReference type="InterPro" id="IPR003594">
    <property type="entry name" value="HATPase_dom"/>
</dbReference>
<evidence type="ECO:0000256" key="9">
    <source>
        <dbReference type="ARBA" id="ARBA00022777"/>
    </source>
</evidence>